<dbReference type="Pfam" id="PF13581">
    <property type="entry name" value="HATPase_c_2"/>
    <property type="match status" value="1"/>
</dbReference>
<keyword evidence="3" id="KW-0067">ATP-binding</keyword>
<proteinExistence type="predicted"/>
<sequence>MTVTSRRCIDLAGATDAPALARQFTTGFLADAENSRGHPGSPGATDAVLLVASELVTNAVRHAPGPCTLCLATWDGGVLIEVRDTSAALPRPRVPDITGALGGWGWGLVNRLADDVLVLSGPDGGKTVRTCLAW</sequence>
<organism evidence="3 4">
    <name type="scientific">Streptomyces enissocaesilis</name>
    <dbReference type="NCBI Taxonomy" id="332589"/>
    <lineage>
        <taxon>Bacteria</taxon>
        <taxon>Bacillati</taxon>
        <taxon>Actinomycetota</taxon>
        <taxon>Actinomycetes</taxon>
        <taxon>Kitasatosporales</taxon>
        <taxon>Streptomycetaceae</taxon>
        <taxon>Streptomyces</taxon>
        <taxon>Streptomyces rochei group</taxon>
    </lineage>
</organism>
<dbReference type="GO" id="GO:0005524">
    <property type="term" value="F:ATP binding"/>
    <property type="evidence" value="ECO:0007669"/>
    <property type="project" value="UniProtKB-KW"/>
</dbReference>
<dbReference type="SUPFAM" id="SSF55874">
    <property type="entry name" value="ATPase domain of HSP90 chaperone/DNA topoisomerase II/histidine kinase"/>
    <property type="match status" value="1"/>
</dbReference>
<dbReference type="InterPro" id="IPR050267">
    <property type="entry name" value="Anti-sigma-factor_SerPK"/>
</dbReference>
<evidence type="ECO:0000313" key="4">
    <source>
        <dbReference type="Proteomes" id="UP001500403"/>
    </source>
</evidence>
<comment type="caution">
    <text evidence="3">The sequence shown here is derived from an EMBL/GenBank/DDBJ whole genome shotgun (WGS) entry which is preliminary data.</text>
</comment>
<keyword evidence="3" id="KW-0547">Nucleotide-binding</keyword>
<evidence type="ECO:0000313" key="3">
    <source>
        <dbReference type="EMBL" id="GAA2930572.1"/>
    </source>
</evidence>
<dbReference type="EMBL" id="BAAAUD010000013">
    <property type="protein sequence ID" value="GAA2930572.1"/>
    <property type="molecule type" value="Genomic_DNA"/>
</dbReference>
<gene>
    <name evidence="3" type="ORF">GCM10010446_14090</name>
</gene>
<evidence type="ECO:0000256" key="1">
    <source>
        <dbReference type="ARBA" id="ARBA00022527"/>
    </source>
</evidence>
<feature type="domain" description="Histidine kinase/HSP90-like ATPase" evidence="2">
    <location>
        <begin position="33"/>
        <end position="129"/>
    </location>
</feature>
<keyword evidence="1" id="KW-0808">Transferase</keyword>
<keyword evidence="4" id="KW-1185">Reference proteome</keyword>
<dbReference type="InterPro" id="IPR036890">
    <property type="entry name" value="HATPase_C_sf"/>
</dbReference>
<keyword evidence="1" id="KW-0723">Serine/threonine-protein kinase</keyword>
<dbReference type="Gene3D" id="3.30.565.10">
    <property type="entry name" value="Histidine kinase-like ATPase, C-terminal domain"/>
    <property type="match status" value="1"/>
</dbReference>
<dbReference type="CDD" id="cd16936">
    <property type="entry name" value="HATPase_RsbW-like"/>
    <property type="match status" value="1"/>
</dbReference>
<dbReference type="Proteomes" id="UP001500403">
    <property type="component" value="Unassembled WGS sequence"/>
</dbReference>
<dbReference type="PANTHER" id="PTHR35526:SF3">
    <property type="entry name" value="ANTI-SIGMA-F FACTOR RSBW"/>
    <property type="match status" value="1"/>
</dbReference>
<dbReference type="RefSeq" id="WP_344492293.1">
    <property type="nucleotide sequence ID" value="NZ_BAAAUD010000013.1"/>
</dbReference>
<dbReference type="InterPro" id="IPR003594">
    <property type="entry name" value="HATPase_dom"/>
</dbReference>
<dbReference type="PANTHER" id="PTHR35526">
    <property type="entry name" value="ANTI-SIGMA-F FACTOR RSBW-RELATED"/>
    <property type="match status" value="1"/>
</dbReference>
<name>A0ABN3WY82_9ACTN</name>
<protein>
    <submittedName>
        <fullName evidence="3">ATP-binding protein</fullName>
    </submittedName>
</protein>
<keyword evidence="1" id="KW-0418">Kinase</keyword>
<accession>A0ABN3WY82</accession>
<evidence type="ECO:0000259" key="2">
    <source>
        <dbReference type="Pfam" id="PF13581"/>
    </source>
</evidence>
<reference evidence="3 4" key="1">
    <citation type="journal article" date="2019" name="Int. J. Syst. Evol. Microbiol.">
        <title>The Global Catalogue of Microorganisms (GCM) 10K type strain sequencing project: providing services to taxonomists for standard genome sequencing and annotation.</title>
        <authorList>
            <consortium name="The Broad Institute Genomics Platform"/>
            <consortium name="The Broad Institute Genome Sequencing Center for Infectious Disease"/>
            <person name="Wu L."/>
            <person name="Ma J."/>
        </authorList>
    </citation>
    <scope>NUCLEOTIDE SEQUENCE [LARGE SCALE GENOMIC DNA]</scope>
    <source>
        <strain evidence="3 4">JCM 9088</strain>
    </source>
</reference>